<dbReference type="InterPro" id="IPR016185">
    <property type="entry name" value="PreATP-grasp_dom_sf"/>
</dbReference>
<protein>
    <recommendedName>
        <fullName evidence="2">biotin carboxylase</fullName>
        <ecNumber evidence="2">6.3.4.14</ecNumber>
    </recommendedName>
</protein>
<sequence>MAGFHRLFIANRGEVAARIARSCDELGITPVFGVSAADRNGPWTDGREQVVLGPARSTHSYLALERVVQAARQSGCTALHPGWGFLAENPRLAGLCEQHGVTFIGPPAHVMRLMGSKTPAKRAMGASGLTLIPGSDGILADLEQARQVAEAVGYPVLLKAESGGGGKGMRAAQTANELDQAWAQASAEAQAAFGDPRLYMEKLVQGGRHIEIQIMADRYGNVVHLGERDCTVQRSHQKLIEESPAPTLDPDERERTLAAAVEATRAIGYVGAGTIEFLLDQSVAGAHVLRFMEMNTRLQVEHCVSEMRSGFDLVREQIRVAAGHRLSVDQADITLGGHAIECRINAEDPAQGFRPSPGVITKWAAPSGPGIRVDTHVRDGYEVPPFYDSLICKVITHGDTRDAACDKMILALEQLVCEGVQTTVPMHLQILRSEAFRSDRYDTRAIPGFAP</sequence>
<evidence type="ECO:0000256" key="3">
    <source>
        <dbReference type="ARBA" id="ARBA00022598"/>
    </source>
</evidence>
<evidence type="ECO:0000313" key="10">
    <source>
        <dbReference type="EMBL" id="PRQ08858.1"/>
    </source>
</evidence>
<feature type="domain" description="ATP-grasp" evidence="8">
    <location>
        <begin position="121"/>
        <end position="322"/>
    </location>
</feature>
<dbReference type="InterPro" id="IPR005481">
    <property type="entry name" value="BC-like_N"/>
</dbReference>
<dbReference type="EMBL" id="PVNL01000035">
    <property type="protein sequence ID" value="PRQ08858.1"/>
    <property type="molecule type" value="Genomic_DNA"/>
</dbReference>
<gene>
    <name evidence="10" type="primary">accC_1</name>
    <name evidence="10" type="ORF">ENSA7_14920</name>
</gene>
<dbReference type="FunFam" id="3.30.1490.20:FF:000018">
    <property type="entry name" value="Biotin carboxylase"/>
    <property type="match status" value="1"/>
</dbReference>
<evidence type="ECO:0000313" key="11">
    <source>
        <dbReference type="Proteomes" id="UP000238823"/>
    </source>
</evidence>
<dbReference type="AlphaFoldDB" id="A0A2S9YUT6"/>
<evidence type="ECO:0000256" key="7">
    <source>
        <dbReference type="PROSITE-ProRule" id="PRU00409"/>
    </source>
</evidence>
<dbReference type="InterPro" id="IPR011764">
    <property type="entry name" value="Biotin_carboxylation_dom"/>
</dbReference>
<dbReference type="GO" id="GO:0005524">
    <property type="term" value="F:ATP binding"/>
    <property type="evidence" value="ECO:0007669"/>
    <property type="project" value="UniProtKB-UniRule"/>
</dbReference>
<dbReference type="SUPFAM" id="SSF56059">
    <property type="entry name" value="Glutathione synthetase ATP-binding domain-like"/>
    <property type="match status" value="1"/>
</dbReference>
<dbReference type="InterPro" id="IPR051602">
    <property type="entry name" value="ACC_Biotin_Carboxylase"/>
</dbReference>
<dbReference type="InterPro" id="IPR011054">
    <property type="entry name" value="Rudment_hybrid_motif"/>
</dbReference>
<dbReference type="EC" id="6.3.4.14" evidence="2"/>
<dbReference type="PANTHER" id="PTHR48095">
    <property type="entry name" value="PYRUVATE CARBOXYLASE SUBUNIT A"/>
    <property type="match status" value="1"/>
</dbReference>
<keyword evidence="3 10" id="KW-0436">Ligase</keyword>
<reference evidence="10 11" key="1">
    <citation type="submission" date="2018-03" db="EMBL/GenBank/DDBJ databases">
        <title>Draft Genome Sequences of the Obligatory Marine Myxobacteria Enhygromyxa salina SWB007.</title>
        <authorList>
            <person name="Poehlein A."/>
            <person name="Moghaddam J.A."/>
            <person name="Harms H."/>
            <person name="Alanjari M."/>
            <person name="Koenig G.M."/>
            <person name="Daniel R."/>
            <person name="Schaeberle T.F."/>
        </authorList>
    </citation>
    <scope>NUCLEOTIDE SEQUENCE [LARGE SCALE GENOMIC DNA]</scope>
    <source>
        <strain evidence="10 11">SWB007</strain>
    </source>
</reference>
<accession>A0A2S9YUT6</accession>
<evidence type="ECO:0000259" key="9">
    <source>
        <dbReference type="PROSITE" id="PS50979"/>
    </source>
</evidence>
<dbReference type="InterPro" id="IPR005479">
    <property type="entry name" value="CPAse_ATP-bd"/>
</dbReference>
<dbReference type="SUPFAM" id="SSF52440">
    <property type="entry name" value="PreATP-grasp domain"/>
    <property type="match status" value="1"/>
</dbReference>
<comment type="caution">
    <text evidence="10">The sequence shown here is derived from an EMBL/GenBank/DDBJ whole genome shotgun (WGS) entry which is preliminary data.</text>
</comment>
<keyword evidence="4 7" id="KW-0547">Nucleotide-binding</keyword>
<dbReference type="OrthoDB" id="9769961at2"/>
<proteinExistence type="predicted"/>
<dbReference type="Pfam" id="PF02785">
    <property type="entry name" value="Biotin_carb_C"/>
    <property type="match status" value="1"/>
</dbReference>
<dbReference type="PROSITE" id="PS50979">
    <property type="entry name" value="BC"/>
    <property type="match status" value="1"/>
</dbReference>
<dbReference type="GO" id="GO:0046872">
    <property type="term" value="F:metal ion binding"/>
    <property type="evidence" value="ECO:0007669"/>
    <property type="project" value="InterPro"/>
</dbReference>
<dbReference type="PANTHER" id="PTHR48095:SF2">
    <property type="entry name" value="BIOTIN CARBOXYLASE, CHLOROPLASTIC"/>
    <property type="match status" value="1"/>
</dbReference>
<comment type="function">
    <text evidence="1">This protein is a component of the acetyl coenzyme A carboxylase complex; first, biotin carboxylase catalyzes the carboxylation of the carrier protein and then the transcarboxylase transfers the carboxyl group to form malonyl-CoA.</text>
</comment>
<dbReference type="SMART" id="SM00878">
    <property type="entry name" value="Biotin_carb_C"/>
    <property type="match status" value="1"/>
</dbReference>
<evidence type="ECO:0000256" key="2">
    <source>
        <dbReference type="ARBA" id="ARBA00013263"/>
    </source>
</evidence>
<comment type="catalytic activity">
    <reaction evidence="6">
        <text>N(6)-biotinyl-L-lysyl-[protein] + hydrogencarbonate + ATP = N(6)-carboxybiotinyl-L-lysyl-[protein] + ADP + phosphate + H(+)</text>
        <dbReference type="Rhea" id="RHEA:13501"/>
        <dbReference type="Rhea" id="RHEA-COMP:10505"/>
        <dbReference type="Rhea" id="RHEA-COMP:10506"/>
        <dbReference type="ChEBI" id="CHEBI:15378"/>
        <dbReference type="ChEBI" id="CHEBI:17544"/>
        <dbReference type="ChEBI" id="CHEBI:30616"/>
        <dbReference type="ChEBI" id="CHEBI:43474"/>
        <dbReference type="ChEBI" id="CHEBI:83144"/>
        <dbReference type="ChEBI" id="CHEBI:83145"/>
        <dbReference type="ChEBI" id="CHEBI:456216"/>
        <dbReference type="EC" id="6.3.4.14"/>
    </reaction>
</comment>
<dbReference type="PROSITE" id="PS50975">
    <property type="entry name" value="ATP_GRASP"/>
    <property type="match status" value="1"/>
</dbReference>
<dbReference type="PROSITE" id="PS00867">
    <property type="entry name" value="CPSASE_2"/>
    <property type="match status" value="1"/>
</dbReference>
<organism evidence="10 11">
    <name type="scientific">Enhygromyxa salina</name>
    <dbReference type="NCBI Taxonomy" id="215803"/>
    <lineage>
        <taxon>Bacteria</taxon>
        <taxon>Pseudomonadati</taxon>
        <taxon>Myxococcota</taxon>
        <taxon>Polyangia</taxon>
        <taxon>Nannocystales</taxon>
        <taxon>Nannocystaceae</taxon>
        <taxon>Enhygromyxa</taxon>
    </lineage>
</organism>
<keyword evidence="5 7" id="KW-0067">ATP-binding</keyword>
<dbReference type="InterPro" id="IPR011761">
    <property type="entry name" value="ATP-grasp"/>
</dbReference>
<evidence type="ECO:0000256" key="1">
    <source>
        <dbReference type="ARBA" id="ARBA00003761"/>
    </source>
</evidence>
<evidence type="ECO:0000259" key="8">
    <source>
        <dbReference type="PROSITE" id="PS50975"/>
    </source>
</evidence>
<evidence type="ECO:0000256" key="4">
    <source>
        <dbReference type="ARBA" id="ARBA00022741"/>
    </source>
</evidence>
<evidence type="ECO:0000256" key="5">
    <source>
        <dbReference type="ARBA" id="ARBA00022840"/>
    </source>
</evidence>
<dbReference type="SUPFAM" id="SSF51246">
    <property type="entry name" value="Rudiment single hybrid motif"/>
    <property type="match status" value="1"/>
</dbReference>
<feature type="domain" description="Biotin carboxylation" evidence="9">
    <location>
        <begin position="3"/>
        <end position="451"/>
    </location>
</feature>
<dbReference type="Proteomes" id="UP000238823">
    <property type="component" value="Unassembled WGS sequence"/>
</dbReference>
<name>A0A2S9YUT6_9BACT</name>
<dbReference type="Pfam" id="PF02786">
    <property type="entry name" value="CPSase_L_D2"/>
    <property type="match status" value="1"/>
</dbReference>
<dbReference type="InterPro" id="IPR005482">
    <property type="entry name" value="Biotin_COase_C"/>
</dbReference>
<evidence type="ECO:0000256" key="6">
    <source>
        <dbReference type="ARBA" id="ARBA00048600"/>
    </source>
</evidence>
<dbReference type="Gene3D" id="3.30.470.20">
    <property type="entry name" value="ATP-grasp fold, B domain"/>
    <property type="match status" value="1"/>
</dbReference>
<dbReference type="RefSeq" id="WP_106088522.1">
    <property type="nucleotide sequence ID" value="NZ_PVNL01000035.1"/>
</dbReference>
<dbReference type="Pfam" id="PF00289">
    <property type="entry name" value="Biotin_carb_N"/>
    <property type="match status" value="1"/>
</dbReference>
<dbReference type="GO" id="GO:0004075">
    <property type="term" value="F:biotin carboxylase activity"/>
    <property type="evidence" value="ECO:0007669"/>
    <property type="project" value="UniProtKB-EC"/>
</dbReference>